<sequence>MRDVKQQTVTFDLPPDHVFQAALGVVQNDKASTVLAVHNGGRKLVVRQKAKMSNPKFVQVYVEPTAGPSHLHVQVGSDDRSSRALMDGRANQKALGRFIEDVQGALDGSRPAPVTPVPDHFMQKKSQVPWVDPNTDPDIELGGSFKAMYGL</sequence>
<name>A0ABP9P6X1_9ACTN</name>
<protein>
    <submittedName>
        <fullName evidence="1">Uncharacterized protein</fullName>
    </submittedName>
</protein>
<dbReference type="EMBL" id="BAABKG010000001">
    <property type="protein sequence ID" value="GAA5141681.1"/>
    <property type="molecule type" value="Genomic_DNA"/>
</dbReference>
<dbReference type="RefSeq" id="WP_345455640.1">
    <property type="nucleotide sequence ID" value="NZ_BAABKG010000001.1"/>
</dbReference>
<gene>
    <name evidence="1" type="ORF">GCM10023340_03780</name>
</gene>
<keyword evidence="2" id="KW-1185">Reference proteome</keyword>
<reference evidence="2" key="1">
    <citation type="journal article" date="2019" name="Int. J. Syst. Evol. Microbiol.">
        <title>The Global Catalogue of Microorganisms (GCM) 10K type strain sequencing project: providing services to taxonomists for standard genome sequencing and annotation.</title>
        <authorList>
            <consortium name="The Broad Institute Genomics Platform"/>
            <consortium name="The Broad Institute Genome Sequencing Center for Infectious Disease"/>
            <person name="Wu L."/>
            <person name="Ma J."/>
        </authorList>
    </citation>
    <scope>NUCLEOTIDE SEQUENCE [LARGE SCALE GENOMIC DNA]</scope>
    <source>
        <strain evidence="2">JCM 18459</strain>
    </source>
</reference>
<organism evidence="1 2">
    <name type="scientific">Nocardioides marinquilinus</name>
    <dbReference type="NCBI Taxonomy" id="1210400"/>
    <lineage>
        <taxon>Bacteria</taxon>
        <taxon>Bacillati</taxon>
        <taxon>Actinomycetota</taxon>
        <taxon>Actinomycetes</taxon>
        <taxon>Propionibacteriales</taxon>
        <taxon>Nocardioidaceae</taxon>
        <taxon>Nocardioides</taxon>
    </lineage>
</organism>
<proteinExistence type="predicted"/>
<evidence type="ECO:0000313" key="1">
    <source>
        <dbReference type="EMBL" id="GAA5141681.1"/>
    </source>
</evidence>
<dbReference type="Proteomes" id="UP001500221">
    <property type="component" value="Unassembled WGS sequence"/>
</dbReference>
<accession>A0ABP9P6X1</accession>
<comment type="caution">
    <text evidence="1">The sequence shown here is derived from an EMBL/GenBank/DDBJ whole genome shotgun (WGS) entry which is preliminary data.</text>
</comment>
<evidence type="ECO:0000313" key="2">
    <source>
        <dbReference type="Proteomes" id="UP001500221"/>
    </source>
</evidence>